<protein>
    <recommendedName>
        <fullName evidence="1">Hedgehog/Intein (Hint) domain-containing protein</fullName>
    </recommendedName>
</protein>
<name>A0A1Y5RBE5_9RHOB</name>
<dbReference type="SUPFAM" id="SSF51294">
    <property type="entry name" value="Hedgehog/intein (Hint) domain"/>
    <property type="match status" value="1"/>
</dbReference>
<sequence length="204" mass="22616">MIGLTTRNPSEDVVASAFIATPRGECPLEELKIGDRIITRDNGLQKICWVGRRDLTAQDLSAQPHLKPVLIRAGALGNGLPESNMLVSPQHRFLIHNEKAGALDVETEVLAAAKHLVGIQGVDVIEARQASYILFMFEQHEVILSNGTWTECFQPAEKVVDGMGAEQRKEIFALFPSLHETNGVKAYQETRQSFDQNRAKMLVK</sequence>
<reference evidence="2 3" key="1">
    <citation type="submission" date="2017-03" db="EMBL/GenBank/DDBJ databases">
        <authorList>
            <person name="Afonso C.L."/>
            <person name="Miller P.J."/>
            <person name="Scott M.A."/>
            <person name="Spackman E."/>
            <person name="Goraichik I."/>
            <person name="Dimitrov K.M."/>
            <person name="Suarez D.L."/>
            <person name="Swayne D.E."/>
        </authorList>
    </citation>
    <scope>NUCLEOTIDE SEQUENCE [LARGE SCALE GENOMIC DNA]</scope>
    <source>
        <strain evidence="2 3">CECT 8287</strain>
    </source>
</reference>
<gene>
    <name evidence="2" type="ORF">PEL8287_00525</name>
</gene>
<accession>A0A1Y5RBE5</accession>
<dbReference type="Proteomes" id="UP000193827">
    <property type="component" value="Unassembled WGS sequence"/>
</dbReference>
<dbReference type="InterPro" id="IPR028992">
    <property type="entry name" value="Hedgehog/Intein_dom"/>
</dbReference>
<keyword evidence="3" id="KW-1185">Reference proteome</keyword>
<evidence type="ECO:0000259" key="1">
    <source>
        <dbReference type="Pfam" id="PF13403"/>
    </source>
</evidence>
<dbReference type="AlphaFoldDB" id="A0A1Y5RBE5"/>
<organism evidence="2 3">
    <name type="scientific">Roseovarius litorisediminis</name>
    <dbReference type="NCBI Taxonomy" id="1312363"/>
    <lineage>
        <taxon>Bacteria</taxon>
        <taxon>Pseudomonadati</taxon>
        <taxon>Pseudomonadota</taxon>
        <taxon>Alphaproteobacteria</taxon>
        <taxon>Rhodobacterales</taxon>
        <taxon>Roseobacteraceae</taxon>
        <taxon>Roseovarius</taxon>
    </lineage>
</organism>
<evidence type="ECO:0000313" key="3">
    <source>
        <dbReference type="Proteomes" id="UP000193827"/>
    </source>
</evidence>
<evidence type="ECO:0000313" key="2">
    <source>
        <dbReference type="EMBL" id="SLN13474.1"/>
    </source>
</evidence>
<feature type="domain" description="Hedgehog/Intein (Hint)" evidence="1">
    <location>
        <begin position="16"/>
        <end position="156"/>
    </location>
</feature>
<proteinExistence type="predicted"/>
<dbReference type="EMBL" id="FWFL01000001">
    <property type="protein sequence ID" value="SLN13474.1"/>
    <property type="molecule type" value="Genomic_DNA"/>
</dbReference>
<dbReference type="Pfam" id="PF13403">
    <property type="entry name" value="Hint_2"/>
    <property type="match status" value="1"/>
</dbReference>
<dbReference type="RefSeq" id="WP_085890775.1">
    <property type="nucleotide sequence ID" value="NZ_FWFL01000001.1"/>
</dbReference>
<dbReference type="InterPro" id="IPR036844">
    <property type="entry name" value="Hint_dom_sf"/>
</dbReference>
<dbReference type="OrthoDB" id="6305173at2"/>